<evidence type="ECO:0000256" key="2">
    <source>
        <dbReference type="ARBA" id="ARBA00004440"/>
    </source>
</evidence>
<dbReference type="OrthoDB" id="3261350at2759"/>
<comment type="caution">
    <text evidence="7">The sequence shown here is derived from an EMBL/GenBank/DDBJ whole genome shotgun (WGS) entry which is preliminary data.</text>
</comment>
<evidence type="ECO:0000256" key="5">
    <source>
        <dbReference type="SAM" id="MobiDB-lite"/>
    </source>
</evidence>
<keyword evidence="7" id="KW-0547">Nucleotide-binding</keyword>
<gene>
    <name evidence="7" type="ORF">MVEN_00375400</name>
</gene>
<dbReference type="PANTHER" id="PTHR13027">
    <property type="entry name" value="SAND PROTEIN-RELATED"/>
    <property type="match status" value="1"/>
</dbReference>
<sequence>MATDGKAKLNMQSEDQLKRVAQISMNIREVVRRSLPAPPEQFFTMMIPGKVLDLDVSAIPFTRYEQPPDHLCSEQRFAQGFNSRGELDTEAQLLPRSVQVAEAILCDDMPALAPIQLGPTGRSVARSYTSTLNKLCPVGITVGTDKAVKTDITAANDVQPEKEDDSAELKLYKQAMKWLTTTDPSRPGKIRLVWYKEKQLAHTKAVEQRIKAVNSALKRITTMFATHDTQRQEFDKWAEENLKTYLELEQAAYMDWVVVGEKMQVEHYFAIVDKESSMSRVEASKKAMRRATIMDVEAAAEYQKVQLEPRNWAWLAKQKADAAFQGETADTIEWKISRLEQINVLLQATKDTSAVELPKPNEDDDTDISGIEDLKKACKEAAATEKILQDKYDLETKEDEKANQKPALDAAIAATLKAKKKLEASLETDPVAAFAKANRDYAAAVDALKAARPKRADKKDKPKDKAGNAKKSIEELENDVKEKQKAKEDARDKMQKFFARQSKANINKLAGQAREAHDQMFKGTTSKVDRQITQNNIKIAELKDKLTKRQQPADMSVIQNEIAADAEIPPVPAEPSPTGKRNFWTSISLEVKDTSASEQADSSTTSYAAGGSASWGMLSIGGSVSHSDSTSDVAKQMANSSMKISFDCMRVDIHRPWLHPELFYDATLQTALDAYISPGPAILGALMDPRTYPDQEAAKGEQLDKYSMFPMYPTAFLLAANVTLEMEGDTSDISSHFAQSSTEVSASIGYGPFSVSGSYAHAESHAKSTCETTANGCKIKVVSPQIIGWISQMVPALPRRSVVSNQRENLHFFEFKDIHTLLNTIHVPSTLNSPASASWIPVCLPKSSGFVNAYISFPQKDDGLEAEQQTADELEHSVATMKPPRYAQHALDSGIGLNNMYQRRRGFRDDTELMESEGTLDIIANAEYSVAELGIPGLCHFLYKSRAQVQITCPTFEDPRMTMSMNAEDIHLYRRLTTLYQLIHDTIHAKSGQEASLKLQYIRSEKESVMGWIAQPFKLYVKLSSRLPKSAAVGAANAVARWVKKEESSLFAGRACILNVL</sequence>
<reference evidence="7" key="1">
    <citation type="submission" date="2020-05" db="EMBL/GenBank/DDBJ databases">
        <title>Mycena genomes resolve the evolution of fungal bioluminescence.</title>
        <authorList>
            <person name="Tsai I.J."/>
        </authorList>
    </citation>
    <scope>NUCLEOTIDE SEQUENCE</scope>
    <source>
        <strain evidence="7">CCC161011</strain>
    </source>
</reference>
<name>A0A8H6YPT7_9AGAR</name>
<dbReference type="GO" id="GO:0032585">
    <property type="term" value="C:multivesicular body membrane"/>
    <property type="evidence" value="ECO:0007669"/>
    <property type="project" value="UniProtKB-SubCell"/>
</dbReference>
<dbReference type="Proteomes" id="UP000620124">
    <property type="component" value="Unassembled WGS sequence"/>
</dbReference>
<protein>
    <recommendedName>
        <fullName evidence="3">Vacuolar fusion protein MON1</fullName>
    </recommendedName>
    <alternativeName>
        <fullName evidence="4">Vacuolar fusion protein mon1</fullName>
    </alternativeName>
</protein>
<keyword evidence="7" id="KW-0378">Hydrolase</keyword>
<dbReference type="GO" id="GO:0004386">
    <property type="term" value="F:helicase activity"/>
    <property type="evidence" value="ECO:0007669"/>
    <property type="project" value="UniProtKB-KW"/>
</dbReference>
<feature type="region of interest" description="Disordered" evidence="5">
    <location>
        <begin position="450"/>
        <end position="490"/>
    </location>
</feature>
<accession>A0A8H6YPT7</accession>
<dbReference type="GO" id="GO:0016192">
    <property type="term" value="P:vesicle-mediated transport"/>
    <property type="evidence" value="ECO:0007669"/>
    <property type="project" value="InterPro"/>
</dbReference>
<proteinExistence type="predicted"/>
<dbReference type="Pfam" id="PF19038">
    <property type="entry name" value="Fuz_longin_3"/>
    <property type="match status" value="1"/>
</dbReference>
<organism evidence="7 8">
    <name type="scientific">Mycena venus</name>
    <dbReference type="NCBI Taxonomy" id="2733690"/>
    <lineage>
        <taxon>Eukaryota</taxon>
        <taxon>Fungi</taxon>
        <taxon>Dikarya</taxon>
        <taxon>Basidiomycota</taxon>
        <taxon>Agaricomycotina</taxon>
        <taxon>Agaricomycetes</taxon>
        <taxon>Agaricomycetidae</taxon>
        <taxon>Agaricales</taxon>
        <taxon>Marasmiineae</taxon>
        <taxon>Mycenaceae</taxon>
        <taxon>Mycena</taxon>
    </lineage>
</organism>
<evidence type="ECO:0000256" key="1">
    <source>
        <dbReference type="ARBA" id="ARBA00004380"/>
    </source>
</evidence>
<feature type="domain" description="FUZ/MON1/HPS1 third Longin" evidence="6">
    <location>
        <begin position="937"/>
        <end position="1047"/>
    </location>
</feature>
<keyword evidence="8" id="KW-1185">Reference proteome</keyword>
<dbReference type="InterPro" id="IPR043970">
    <property type="entry name" value="FUZ/MON1/HPS1_longin_3"/>
</dbReference>
<evidence type="ECO:0000256" key="3">
    <source>
        <dbReference type="ARBA" id="ARBA00018132"/>
    </source>
</evidence>
<dbReference type="InterPro" id="IPR004353">
    <property type="entry name" value="Mon1"/>
</dbReference>
<evidence type="ECO:0000256" key="4">
    <source>
        <dbReference type="ARBA" id="ARBA00019201"/>
    </source>
</evidence>
<evidence type="ECO:0000313" key="8">
    <source>
        <dbReference type="Proteomes" id="UP000620124"/>
    </source>
</evidence>
<feature type="compositionally biased region" description="Basic and acidic residues" evidence="5">
    <location>
        <begin position="457"/>
        <end position="490"/>
    </location>
</feature>
<dbReference type="GO" id="GO:0006623">
    <property type="term" value="P:protein targeting to vacuole"/>
    <property type="evidence" value="ECO:0007669"/>
    <property type="project" value="InterPro"/>
</dbReference>
<evidence type="ECO:0000259" key="6">
    <source>
        <dbReference type="Pfam" id="PF19038"/>
    </source>
</evidence>
<dbReference type="EMBL" id="JACAZI010000003">
    <property type="protein sequence ID" value="KAF7365043.1"/>
    <property type="molecule type" value="Genomic_DNA"/>
</dbReference>
<evidence type="ECO:0000313" key="7">
    <source>
        <dbReference type="EMBL" id="KAF7365043.1"/>
    </source>
</evidence>
<dbReference type="AlphaFoldDB" id="A0A8H6YPT7"/>
<dbReference type="GO" id="GO:0035658">
    <property type="term" value="C:Mon1-Ccz1 complex"/>
    <property type="evidence" value="ECO:0007669"/>
    <property type="project" value="TreeGrafter"/>
</dbReference>
<dbReference type="PANTHER" id="PTHR13027:SF7">
    <property type="entry name" value="VACUOLAR FUSION PROTEIN MON1 HOMOLOG"/>
    <property type="match status" value="1"/>
</dbReference>
<keyword evidence="7" id="KW-0067">ATP-binding</keyword>
<keyword evidence="7" id="KW-0347">Helicase</keyword>
<comment type="subcellular location">
    <subcellularLocation>
        <location evidence="2">Endosome</location>
        <location evidence="2">Multivesicular body membrane</location>
        <topology evidence="2">Peripheral membrane protein</topology>
    </subcellularLocation>
    <subcellularLocation>
        <location evidence="1">Prevacuolar compartment membrane</location>
        <topology evidence="1">Peripheral membrane protein</topology>
    </subcellularLocation>
</comment>
<dbReference type="GO" id="GO:0000329">
    <property type="term" value="C:fungal-type vacuole membrane"/>
    <property type="evidence" value="ECO:0007669"/>
    <property type="project" value="TreeGrafter"/>
</dbReference>